<keyword evidence="18" id="KW-1185">Reference proteome</keyword>
<dbReference type="Pfam" id="PF07494">
    <property type="entry name" value="Reg_prop"/>
    <property type="match status" value="6"/>
</dbReference>
<dbReference type="InterPro" id="IPR004358">
    <property type="entry name" value="Sig_transdc_His_kin-like_C"/>
</dbReference>
<dbReference type="PRINTS" id="PR00344">
    <property type="entry name" value="BCTRLSENSOR"/>
</dbReference>
<reference evidence="17 18" key="1">
    <citation type="submission" date="2019-04" db="EMBL/GenBank/DDBJ databases">
        <title>Pedobacter sp. RP-3-22 sp. nov., isolated from Arctic soil.</title>
        <authorList>
            <person name="Dahal R.H."/>
            <person name="Kim D.-U."/>
        </authorList>
    </citation>
    <scope>NUCLEOTIDE SEQUENCE [LARGE SCALE GENOMIC DNA]</scope>
    <source>
        <strain evidence="17 18">RP-3-22</strain>
    </source>
</reference>
<evidence type="ECO:0000256" key="3">
    <source>
        <dbReference type="ARBA" id="ARBA00022553"/>
    </source>
</evidence>
<dbReference type="Pfam" id="PF00512">
    <property type="entry name" value="HisKA"/>
    <property type="match status" value="1"/>
</dbReference>
<gene>
    <name evidence="17" type="ORF">FA048_09915</name>
</gene>
<dbReference type="EMBL" id="SWBR01000002">
    <property type="protein sequence ID" value="TKC10490.1"/>
    <property type="molecule type" value="Genomic_DNA"/>
</dbReference>
<evidence type="ECO:0000256" key="7">
    <source>
        <dbReference type="ARBA" id="ARBA00022840"/>
    </source>
</evidence>
<dbReference type="SUPFAM" id="SSF52172">
    <property type="entry name" value="CheY-like"/>
    <property type="match status" value="1"/>
</dbReference>
<evidence type="ECO:0000256" key="1">
    <source>
        <dbReference type="ARBA" id="ARBA00000085"/>
    </source>
</evidence>
<dbReference type="PROSITE" id="PS01124">
    <property type="entry name" value="HTH_ARAC_FAMILY_2"/>
    <property type="match status" value="1"/>
</dbReference>
<dbReference type="InterPro" id="IPR036097">
    <property type="entry name" value="HisK_dim/P_sf"/>
</dbReference>
<dbReference type="SMART" id="SM00448">
    <property type="entry name" value="REC"/>
    <property type="match status" value="1"/>
</dbReference>
<dbReference type="Pfam" id="PF00072">
    <property type="entry name" value="Response_reg"/>
    <property type="match status" value="1"/>
</dbReference>
<dbReference type="InterPro" id="IPR011110">
    <property type="entry name" value="Reg_prop"/>
</dbReference>
<dbReference type="PANTHER" id="PTHR43547:SF2">
    <property type="entry name" value="HYBRID SIGNAL TRANSDUCTION HISTIDINE KINASE C"/>
    <property type="match status" value="1"/>
</dbReference>
<protein>
    <recommendedName>
        <fullName evidence="2">histidine kinase</fullName>
        <ecNumber evidence="2">2.7.13.3</ecNumber>
    </recommendedName>
</protein>
<feature type="domain" description="Histidine kinase" evidence="15">
    <location>
        <begin position="828"/>
        <end position="1043"/>
    </location>
</feature>
<dbReference type="EC" id="2.7.13.3" evidence="2"/>
<dbReference type="GO" id="GO:0003700">
    <property type="term" value="F:DNA-binding transcription factor activity"/>
    <property type="evidence" value="ECO:0007669"/>
    <property type="project" value="InterPro"/>
</dbReference>
<dbReference type="OrthoDB" id="9809670at2"/>
<sequence length="1351" mass="154776">MPKNYFLKSIIGVIYLFFSVSNCFAQLNGKAIKYLSVEQGLSNNVVNSLYQDRFGFIWMGTYDGLNRYDGYSFKIFRNKWEDENSLINNHITALNGDNQDRIWVGTQKGISFFDYSNSRMQPVFYMDKGKRAKVTAPITSIATDKNGSTYFATDEKGLFVIKKGSLIASQISFGSDLNFTARGLAIDEHANLWVFIKDVGLCKYNPAIGKIKLVKSTIYSVTTLINAQKGELLIGTERGLFSYHIATAQLDRVPVKLSNDNIMGLTIDHQQQLWVATDGGGITIIDLKTKKSSFLNTSRAKGMLSSNSIGAVYEDKEARKWIATLRGGVNIIDNEQAQFTTIKSDPFNTNTLVNNFILSFCEDENKNIWIGTDGGGLSVWNPRLNVYTNYVHRQEDPSTLSSNFVTSILNDHQKNIWVTTFNGGIDRFDKQTKKFKHYTCYNSVKGVEEVNVWKIFQDRDNRLWAGTTKGGALYLYNSSLDKFELFDSKLKDIHTFYQDRAGILWGGNYTHLIQIDAIHKKHKYIPVNIAIRAIHEDRYKQLWIGTEGGGLLTLNRETKELKRYIQSNGLPSNSVLNILEDNKGNLWCSTYNGLSKFNIKTSKFKNYFATDGLQSNQFNYNAALRLSNGELLFGGINGFNKFFPDSIRINKRVPKIVITDFRVNNIPIDEEPAYQNELSVVGLEEISIPYNAAVISVKFSAIEFSFQDQIKYAYYLEGWDRDWNYIDKLNIAYYSRLNEGTYKLHLKSTDTEGTWTANEKIIIIEILPPWYRTWWAYSLYLMSIIALYITFVKYRRRQDRLKHEVEIANLNMEREKELNEKKLNFFTNISHELRTPLTLIVNPIKDILSTKENGQEKNDLNVVYRNSRRLLSLVDQLLLFRKTENENEPLKLVKINLFKFAYEIFLCFSYLANNNNISYQFECEDENLQVYADRDKLEIILFNLLSNALKFTPKGGKVVISIYLVNDVIQIKVADTGAGIPAEVGDKLFDKFYKVMNKSSIKIGFGIGLYLVKNFVELHKGSISYTSKPGEGTTFLINLPKGDDVEEQVESSEEQEQLKYINELIAEEDDISDNDQIPNLELLISDLHSILVVDDNEQIIEYIHQIFHQSFKIFKASNGLEGLEAAREHLPDIIISDVNMDGLNGIEFCREIKADPSMSHIPVILLTADPSPEIKLQGIEVGAYDFISKPFDKELFTAKINGVIKNRSNLQSYFYNEVTLKSESNKISQEDKSFIQKSIVIIEDNLMSTNFNVKTLASELSMSHSNLYKRIKATSGLSINSFVRFIRLRKAAELLINTNLNINEVAFRVGINDIKYFRLQFQNQFKLTPSAFIKKHRKTFHKHYNINTNLN</sequence>
<keyword evidence="13" id="KW-0812">Transmembrane</keyword>
<dbReference type="FunFam" id="1.10.287.130:FF:000045">
    <property type="entry name" value="Two-component system sensor histidine kinase/response regulator"/>
    <property type="match status" value="1"/>
</dbReference>
<evidence type="ECO:0000259" key="14">
    <source>
        <dbReference type="PROSITE" id="PS01124"/>
    </source>
</evidence>
<evidence type="ECO:0000256" key="12">
    <source>
        <dbReference type="PROSITE-ProRule" id="PRU00169"/>
    </source>
</evidence>
<dbReference type="InterPro" id="IPR011123">
    <property type="entry name" value="Y_Y_Y"/>
</dbReference>
<dbReference type="InterPro" id="IPR018062">
    <property type="entry name" value="HTH_AraC-typ_CS"/>
</dbReference>
<keyword evidence="13" id="KW-1133">Transmembrane helix</keyword>
<evidence type="ECO:0000256" key="11">
    <source>
        <dbReference type="ARBA" id="ARBA00023163"/>
    </source>
</evidence>
<dbReference type="InterPro" id="IPR018060">
    <property type="entry name" value="HTH_AraC"/>
</dbReference>
<keyword evidence="7" id="KW-0067">ATP-binding</keyword>
<proteinExistence type="predicted"/>
<dbReference type="SMART" id="SM00388">
    <property type="entry name" value="HisKA"/>
    <property type="match status" value="1"/>
</dbReference>
<dbReference type="GO" id="GO:0005524">
    <property type="term" value="F:ATP binding"/>
    <property type="evidence" value="ECO:0007669"/>
    <property type="project" value="UniProtKB-KW"/>
</dbReference>
<keyword evidence="4" id="KW-0808">Transferase</keyword>
<evidence type="ECO:0000313" key="17">
    <source>
        <dbReference type="EMBL" id="TKC10490.1"/>
    </source>
</evidence>
<feature type="domain" description="HTH araC/xylS-type" evidence="14">
    <location>
        <begin position="1236"/>
        <end position="1335"/>
    </location>
</feature>
<dbReference type="InterPro" id="IPR009057">
    <property type="entry name" value="Homeodomain-like_sf"/>
</dbReference>
<dbReference type="Pfam" id="PF07495">
    <property type="entry name" value="Y_Y_Y"/>
    <property type="match status" value="1"/>
</dbReference>
<evidence type="ECO:0000313" key="18">
    <source>
        <dbReference type="Proteomes" id="UP000309488"/>
    </source>
</evidence>
<feature type="domain" description="Response regulatory" evidence="16">
    <location>
        <begin position="1089"/>
        <end position="1204"/>
    </location>
</feature>
<evidence type="ECO:0000256" key="6">
    <source>
        <dbReference type="ARBA" id="ARBA00022777"/>
    </source>
</evidence>
<dbReference type="PANTHER" id="PTHR43547">
    <property type="entry name" value="TWO-COMPONENT HISTIDINE KINASE"/>
    <property type="match status" value="1"/>
</dbReference>
<dbReference type="SUPFAM" id="SSF55874">
    <property type="entry name" value="ATPase domain of HSP90 chaperone/DNA topoisomerase II/histidine kinase"/>
    <property type="match status" value="1"/>
</dbReference>
<keyword evidence="3 12" id="KW-0597">Phosphoprotein</keyword>
<comment type="catalytic activity">
    <reaction evidence="1">
        <text>ATP + protein L-histidine = ADP + protein N-phospho-L-histidine.</text>
        <dbReference type="EC" id="2.7.13.3"/>
    </reaction>
</comment>
<dbReference type="Pfam" id="PF12833">
    <property type="entry name" value="HTH_18"/>
    <property type="match status" value="1"/>
</dbReference>
<dbReference type="Pfam" id="PF02518">
    <property type="entry name" value="HATPase_c"/>
    <property type="match status" value="1"/>
</dbReference>
<dbReference type="Proteomes" id="UP000309488">
    <property type="component" value="Unassembled WGS sequence"/>
</dbReference>
<dbReference type="InterPro" id="IPR003594">
    <property type="entry name" value="HATPase_dom"/>
</dbReference>
<dbReference type="GO" id="GO:0043565">
    <property type="term" value="F:sequence-specific DNA binding"/>
    <property type="evidence" value="ECO:0007669"/>
    <property type="project" value="InterPro"/>
</dbReference>
<dbReference type="Gene3D" id="2.60.40.10">
    <property type="entry name" value="Immunoglobulins"/>
    <property type="match status" value="1"/>
</dbReference>
<evidence type="ECO:0000256" key="5">
    <source>
        <dbReference type="ARBA" id="ARBA00022741"/>
    </source>
</evidence>
<dbReference type="Gene3D" id="3.30.565.10">
    <property type="entry name" value="Histidine kinase-like ATPase, C-terminal domain"/>
    <property type="match status" value="1"/>
</dbReference>
<evidence type="ECO:0000259" key="16">
    <source>
        <dbReference type="PROSITE" id="PS50110"/>
    </source>
</evidence>
<keyword evidence="5" id="KW-0547">Nucleotide-binding</keyword>
<comment type="caution">
    <text evidence="17">The sequence shown here is derived from an EMBL/GenBank/DDBJ whole genome shotgun (WGS) entry which is preliminary data.</text>
</comment>
<feature type="transmembrane region" description="Helical" evidence="13">
    <location>
        <begin position="774"/>
        <end position="792"/>
    </location>
</feature>
<dbReference type="Gene3D" id="3.40.50.2300">
    <property type="match status" value="1"/>
</dbReference>
<dbReference type="InterPro" id="IPR003661">
    <property type="entry name" value="HisK_dim/P_dom"/>
</dbReference>
<evidence type="ECO:0000256" key="4">
    <source>
        <dbReference type="ARBA" id="ARBA00022679"/>
    </source>
</evidence>
<dbReference type="SUPFAM" id="SSF50998">
    <property type="entry name" value="Quinoprotein alcohol dehydrogenase-like"/>
    <property type="match status" value="1"/>
</dbReference>
<dbReference type="GO" id="GO:0000155">
    <property type="term" value="F:phosphorelay sensor kinase activity"/>
    <property type="evidence" value="ECO:0007669"/>
    <property type="project" value="InterPro"/>
</dbReference>
<keyword evidence="8" id="KW-0902">Two-component regulatory system</keyword>
<dbReference type="Gene3D" id="1.10.287.130">
    <property type="match status" value="1"/>
</dbReference>
<name>A0A4U1CTR3_9SPHI</name>
<keyword evidence="13" id="KW-0472">Membrane</keyword>
<dbReference type="PROSITE" id="PS50109">
    <property type="entry name" value="HIS_KIN"/>
    <property type="match status" value="1"/>
</dbReference>
<dbReference type="Gene3D" id="1.10.10.60">
    <property type="entry name" value="Homeodomain-like"/>
    <property type="match status" value="1"/>
</dbReference>
<dbReference type="SUPFAM" id="SSF63829">
    <property type="entry name" value="Calcium-dependent phosphotriesterase"/>
    <property type="match status" value="2"/>
</dbReference>
<dbReference type="InterPro" id="IPR001789">
    <property type="entry name" value="Sig_transdc_resp-reg_receiver"/>
</dbReference>
<dbReference type="SMART" id="SM00387">
    <property type="entry name" value="HATPase_c"/>
    <property type="match status" value="1"/>
</dbReference>
<evidence type="ECO:0000256" key="8">
    <source>
        <dbReference type="ARBA" id="ARBA00023012"/>
    </source>
</evidence>
<dbReference type="CDD" id="cd00082">
    <property type="entry name" value="HisKA"/>
    <property type="match status" value="1"/>
</dbReference>
<dbReference type="CDD" id="cd00075">
    <property type="entry name" value="HATPase"/>
    <property type="match status" value="1"/>
</dbReference>
<dbReference type="InterPro" id="IPR005467">
    <property type="entry name" value="His_kinase_dom"/>
</dbReference>
<keyword evidence="6" id="KW-0418">Kinase</keyword>
<evidence type="ECO:0000256" key="9">
    <source>
        <dbReference type="ARBA" id="ARBA00023015"/>
    </source>
</evidence>
<dbReference type="FunFam" id="3.30.565.10:FF:000037">
    <property type="entry name" value="Hybrid sensor histidine kinase/response regulator"/>
    <property type="match status" value="1"/>
</dbReference>
<dbReference type="InterPro" id="IPR011006">
    <property type="entry name" value="CheY-like_superfamily"/>
</dbReference>
<dbReference type="InterPro" id="IPR036890">
    <property type="entry name" value="HATPase_C_sf"/>
</dbReference>
<dbReference type="PROSITE" id="PS50110">
    <property type="entry name" value="RESPONSE_REGULATORY"/>
    <property type="match status" value="1"/>
</dbReference>
<dbReference type="InterPro" id="IPR013783">
    <property type="entry name" value="Ig-like_fold"/>
</dbReference>
<evidence type="ECO:0000259" key="15">
    <source>
        <dbReference type="PROSITE" id="PS50109"/>
    </source>
</evidence>
<dbReference type="InterPro" id="IPR011047">
    <property type="entry name" value="Quinoprotein_ADH-like_sf"/>
</dbReference>
<dbReference type="Gene3D" id="2.130.10.10">
    <property type="entry name" value="YVTN repeat-like/Quinoprotein amine dehydrogenase"/>
    <property type="match status" value="2"/>
</dbReference>
<evidence type="ECO:0000256" key="13">
    <source>
        <dbReference type="SAM" id="Phobius"/>
    </source>
</evidence>
<accession>A0A4U1CTR3</accession>
<dbReference type="RefSeq" id="WP_136840381.1">
    <property type="nucleotide sequence ID" value="NZ_SWBR01000002.1"/>
</dbReference>
<keyword evidence="10" id="KW-0238">DNA-binding</keyword>
<feature type="modified residue" description="4-aspartylphosphate" evidence="12">
    <location>
        <position position="1137"/>
    </location>
</feature>
<evidence type="ECO:0000256" key="2">
    <source>
        <dbReference type="ARBA" id="ARBA00012438"/>
    </source>
</evidence>
<dbReference type="InterPro" id="IPR015943">
    <property type="entry name" value="WD40/YVTN_repeat-like_dom_sf"/>
</dbReference>
<keyword evidence="11" id="KW-0804">Transcription</keyword>
<organism evidence="17 18">
    <name type="scientific">Pedobacter polaris</name>
    <dbReference type="NCBI Taxonomy" id="2571273"/>
    <lineage>
        <taxon>Bacteria</taxon>
        <taxon>Pseudomonadati</taxon>
        <taxon>Bacteroidota</taxon>
        <taxon>Sphingobacteriia</taxon>
        <taxon>Sphingobacteriales</taxon>
        <taxon>Sphingobacteriaceae</taxon>
        <taxon>Pedobacter</taxon>
    </lineage>
</organism>
<dbReference type="SUPFAM" id="SSF46689">
    <property type="entry name" value="Homeodomain-like"/>
    <property type="match status" value="1"/>
</dbReference>
<keyword evidence="9" id="KW-0805">Transcription regulation</keyword>
<dbReference type="PROSITE" id="PS00041">
    <property type="entry name" value="HTH_ARAC_FAMILY_1"/>
    <property type="match status" value="1"/>
</dbReference>
<evidence type="ECO:0000256" key="10">
    <source>
        <dbReference type="ARBA" id="ARBA00023125"/>
    </source>
</evidence>
<dbReference type="SMART" id="SM00342">
    <property type="entry name" value="HTH_ARAC"/>
    <property type="match status" value="1"/>
</dbReference>
<dbReference type="SUPFAM" id="SSF47384">
    <property type="entry name" value="Homodimeric domain of signal transducing histidine kinase"/>
    <property type="match status" value="1"/>
</dbReference>